<dbReference type="InParanoid" id="G4TLD7"/>
<keyword evidence="1" id="KW-0732">Signal</keyword>
<feature type="signal peptide" evidence="1">
    <location>
        <begin position="1"/>
        <end position="19"/>
    </location>
</feature>
<sequence length="87" mass="9185">MRLFTTSLYALALAGTAAACTTTSTTPTIVTDPYPPRSSTSSTKVTTIIVTDPTPSKSTTTTSTKSGYTWFSQCLPENYFSTTTSAP</sequence>
<dbReference type="AlphaFoldDB" id="G4TLD7"/>
<keyword evidence="3" id="KW-1185">Reference proteome</keyword>
<evidence type="ECO:0000313" key="3">
    <source>
        <dbReference type="Proteomes" id="UP000007148"/>
    </source>
</evidence>
<gene>
    <name evidence="2" type="ORF">PIIN_06066</name>
</gene>
<proteinExistence type="predicted"/>
<dbReference type="EMBL" id="CAFZ01000149">
    <property type="protein sequence ID" value="CCA72130.1"/>
    <property type="molecule type" value="Genomic_DNA"/>
</dbReference>
<protein>
    <submittedName>
        <fullName evidence="2">Uncharacterized protein</fullName>
    </submittedName>
</protein>
<dbReference type="PROSITE" id="PS51257">
    <property type="entry name" value="PROKAR_LIPOPROTEIN"/>
    <property type="match status" value="1"/>
</dbReference>
<dbReference type="Proteomes" id="UP000007148">
    <property type="component" value="Unassembled WGS sequence"/>
</dbReference>
<accession>G4TLD7</accession>
<organism evidence="2 3">
    <name type="scientific">Serendipita indica (strain DSM 11827)</name>
    <name type="common">Root endophyte fungus</name>
    <name type="synonym">Piriformospora indica</name>
    <dbReference type="NCBI Taxonomy" id="1109443"/>
    <lineage>
        <taxon>Eukaryota</taxon>
        <taxon>Fungi</taxon>
        <taxon>Dikarya</taxon>
        <taxon>Basidiomycota</taxon>
        <taxon>Agaricomycotina</taxon>
        <taxon>Agaricomycetes</taxon>
        <taxon>Sebacinales</taxon>
        <taxon>Serendipitaceae</taxon>
        <taxon>Serendipita</taxon>
    </lineage>
</organism>
<dbReference type="HOGENOM" id="CLU_2484142_0_0_1"/>
<reference evidence="2 3" key="1">
    <citation type="journal article" date="2011" name="PLoS Pathog.">
        <title>Endophytic Life Strategies Decoded by Genome and Transcriptome Analyses of the Mutualistic Root Symbiont Piriformospora indica.</title>
        <authorList>
            <person name="Zuccaro A."/>
            <person name="Lahrmann U."/>
            <person name="Guldener U."/>
            <person name="Langen G."/>
            <person name="Pfiffi S."/>
            <person name="Biedenkopf D."/>
            <person name="Wong P."/>
            <person name="Samans B."/>
            <person name="Grimm C."/>
            <person name="Basiewicz M."/>
            <person name="Murat C."/>
            <person name="Martin F."/>
            <person name="Kogel K.H."/>
        </authorList>
    </citation>
    <scope>NUCLEOTIDE SEQUENCE [LARGE SCALE GENOMIC DNA]</scope>
    <source>
        <strain evidence="2 3">DSM 11827</strain>
    </source>
</reference>
<comment type="caution">
    <text evidence="2">The sequence shown here is derived from an EMBL/GenBank/DDBJ whole genome shotgun (WGS) entry which is preliminary data.</text>
</comment>
<name>G4TLD7_SERID</name>
<evidence type="ECO:0000313" key="2">
    <source>
        <dbReference type="EMBL" id="CCA72130.1"/>
    </source>
</evidence>
<evidence type="ECO:0000256" key="1">
    <source>
        <dbReference type="SAM" id="SignalP"/>
    </source>
</evidence>
<feature type="chain" id="PRO_5003468872" evidence="1">
    <location>
        <begin position="20"/>
        <end position="87"/>
    </location>
</feature>